<accession>A0A1G1W8S0</accession>
<dbReference type="InterPro" id="IPR023833">
    <property type="entry name" value="Signal_pept_SipW-depend-type"/>
</dbReference>
<dbReference type="Proteomes" id="UP000177103">
    <property type="component" value="Unassembled WGS sequence"/>
</dbReference>
<evidence type="ECO:0000313" key="3">
    <source>
        <dbReference type="Proteomes" id="UP000177103"/>
    </source>
</evidence>
<evidence type="ECO:0000256" key="1">
    <source>
        <dbReference type="SAM" id="SignalP"/>
    </source>
</evidence>
<organism evidence="2 3">
    <name type="scientific">Candidatus Woykebacteria bacterium RBG_13_40_7b</name>
    <dbReference type="NCBI Taxonomy" id="1802594"/>
    <lineage>
        <taxon>Bacteria</taxon>
        <taxon>Candidatus Woykeibacteriota</taxon>
    </lineage>
</organism>
<dbReference type="AlphaFoldDB" id="A0A1G1W8S0"/>
<comment type="caution">
    <text evidence="2">The sequence shown here is derived from an EMBL/GenBank/DDBJ whole genome shotgun (WGS) entry which is preliminary data.</text>
</comment>
<evidence type="ECO:0000313" key="2">
    <source>
        <dbReference type="EMBL" id="OGY23970.1"/>
    </source>
</evidence>
<feature type="signal peptide" evidence="1">
    <location>
        <begin position="1"/>
        <end position="26"/>
    </location>
</feature>
<evidence type="ECO:0008006" key="4">
    <source>
        <dbReference type="Google" id="ProtNLM"/>
    </source>
</evidence>
<dbReference type="NCBIfam" id="TIGR04088">
    <property type="entry name" value="cognate_SipW"/>
    <property type="match status" value="1"/>
</dbReference>
<name>A0A1G1W8S0_9BACT</name>
<dbReference type="EMBL" id="MHCQ01000034">
    <property type="protein sequence ID" value="OGY23970.1"/>
    <property type="molecule type" value="Genomic_DNA"/>
</dbReference>
<feature type="chain" id="PRO_5009581139" description="DUF4352 domain-containing protein" evidence="1">
    <location>
        <begin position="27"/>
        <end position="190"/>
    </location>
</feature>
<gene>
    <name evidence="2" type="ORF">A2Y57_00660</name>
</gene>
<protein>
    <recommendedName>
        <fullName evidence="4">DUF4352 domain-containing protein</fullName>
    </recommendedName>
</protein>
<dbReference type="InterPro" id="IPR022121">
    <property type="entry name" value="Peptidase_M73_camelysin"/>
</dbReference>
<reference evidence="2 3" key="1">
    <citation type="journal article" date="2016" name="Nat. Commun.">
        <title>Thousands of microbial genomes shed light on interconnected biogeochemical processes in an aquifer system.</title>
        <authorList>
            <person name="Anantharaman K."/>
            <person name="Brown C.T."/>
            <person name="Hug L.A."/>
            <person name="Sharon I."/>
            <person name="Castelle C.J."/>
            <person name="Probst A.J."/>
            <person name="Thomas B.C."/>
            <person name="Singh A."/>
            <person name="Wilkins M.J."/>
            <person name="Karaoz U."/>
            <person name="Brodie E.L."/>
            <person name="Williams K.H."/>
            <person name="Hubbard S.S."/>
            <person name="Banfield J.F."/>
        </authorList>
    </citation>
    <scope>NUCLEOTIDE SEQUENCE [LARGE SCALE GENOMIC DNA]</scope>
</reference>
<sequence length="190" mass="19747">MDKTKIIGSLATLSATAALLVGASFAYFSDTEISNGNTFTAGTLTVEITDQNLDTPFASEAIISNWAPGQTTLVNFDIKNTGTLPVNLRAFATGSWSGVGDPALVKVTEAEYWDGSGWVTFAGPTSGGLTGYIYYSPNGTDSSPFSVAGGGSRAQIRLTVEFDSGAGNTYQGQTFTASLNAEAKQVSAPW</sequence>
<proteinExistence type="predicted"/>
<dbReference type="Pfam" id="PF12389">
    <property type="entry name" value="Peptidase_M73"/>
    <property type="match status" value="1"/>
</dbReference>
<keyword evidence="1" id="KW-0732">Signal</keyword>